<accession>A0A2H0VIF7</accession>
<evidence type="ECO:0000313" key="3">
    <source>
        <dbReference type="Proteomes" id="UP000230796"/>
    </source>
</evidence>
<evidence type="ECO:0000256" key="1">
    <source>
        <dbReference type="SAM" id="Phobius"/>
    </source>
</evidence>
<dbReference type="Proteomes" id="UP000230796">
    <property type="component" value="Unassembled WGS sequence"/>
</dbReference>
<gene>
    <name evidence="2" type="ORF">COT87_02315</name>
</gene>
<sequence length="144" mass="15665">MKVKKEATIAVIIGLVIALVVTGGILRARTALQNITLPTRESLDNTTTQTPETTTDELFLDLTTPDNSVSTKAKFTLSGKTLPNTYIAILGEKGEYLIVPNDLGVFSQEITLIKGANIIKINIYQNDGQKIERTINAVYTTAQL</sequence>
<comment type="caution">
    <text evidence="2">The sequence shown here is derived from an EMBL/GenBank/DDBJ whole genome shotgun (WGS) entry which is preliminary data.</text>
</comment>
<feature type="transmembrane region" description="Helical" evidence="1">
    <location>
        <begin position="7"/>
        <end position="26"/>
    </location>
</feature>
<protein>
    <submittedName>
        <fullName evidence="2">Uncharacterized protein</fullName>
    </submittedName>
</protein>
<reference evidence="3" key="1">
    <citation type="submission" date="2017-09" db="EMBL/GenBank/DDBJ databases">
        <title>Depth-based differentiation of microbial function through sediment-hosted aquifers and enrichment of novel symbionts in the deep terrestrial subsurface.</title>
        <authorList>
            <person name="Probst A.J."/>
            <person name="Ladd B."/>
            <person name="Jarett J.K."/>
            <person name="Geller-Mcgrath D.E."/>
            <person name="Sieber C.M.K."/>
            <person name="Emerson J.B."/>
            <person name="Anantharaman K."/>
            <person name="Thomas B.C."/>
            <person name="Malmstrom R."/>
            <person name="Stieglmeier M."/>
            <person name="Klingl A."/>
            <person name="Woyke T."/>
            <person name="Ryan C.M."/>
            <person name="Banfield J.F."/>
        </authorList>
    </citation>
    <scope>NUCLEOTIDE SEQUENCE [LARGE SCALE GENOMIC DNA]</scope>
</reference>
<name>A0A2H0VIF7_9BACT</name>
<dbReference type="Gene3D" id="2.60.40.10">
    <property type="entry name" value="Immunoglobulins"/>
    <property type="match status" value="1"/>
</dbReference>
<proteinExistence type="predicted"/>
<keyword evidence="1" id="KW-1133">Transmembrane helix</keyword>
<evidence type="ECO:0000313" key="2">
    <source>
        <dbReference type="EMBL" id="PIR98882.1"/>
    </source>
</evidence>
<organism evidence="2 3">
    <name type="scientific">Candidatus Collierbacteria bacterium CG10_big_fil_rev_8_21_14_0_10_44_9</name>
    <dbReference type="NCBI Taxonomy" id="1974535"/>
    <lineage>
        <taxon>Bacteria</taxon>
        <taxon>Candidatus Collieribacteriota</taxon>
    </lineage>
</organism>
<keyword evidence="1" id="KW-0472">Membrane</keyword>
<dbReference type="InterPro" id="IPR013783">
    <property type="entry name" value="Ig-like_fold"/>
</dbReference>
<dbReference type="EMBL" id="PFAF01000046">
    <property type="protein sequence ID" value="PIR98882.1"/>
    <property type="molecule type" value="Genomic_DNA"/>
</dbReference>
<keyword evidence="1" id="KW-0812">Transmembrane</keyword>
<dbReference type="AlphaFoldDB" id="A0A2H0VIF7"/>